<dbReference type="InterPro" id="IPR029060">
    <property type="entry name" value="PIN-like_dom_sf"/>
</dbReference>
<reference evidence="4 5" key="2">
    <citation type="submission" date="2024-07" db="EMBL/GenBank/DDBJ databases">
        <authorList>
            <person name="Akdeniz Z."/>
        </authorList>
    </citation>
    <scope>NUCLEOTIDE SEQUENCE [LARGE SCALE GENOMIC DNA]</scope>
</reference>
<evidence type="ECO:0000259" key="1">
    <source>
        <dbReference type="SMART" id="SM00484"/>
    </source>
</evidence>
<feature type="domain" description="XPG-I" evidence="1">
    <location>
        <begin position="141"/>
        <end position="207"/>
    </location>
</feature>
<proteinExistence type="predicted"/>
<dbReference type="InterPro" id="IPR006084">
    <property type="entry name" value="XPG/Rad2"/>
</dbReference>
<dbReference type="PANTHER" id="PTHR11081:SF65">
    <property type="entry name" value="DNA DAMAGE-INDUCIBLE PROTEIN DIN7-RELATED"/>
    <property type="match status" value="1"/>
</dbReference>
<keyword evidence="3" id="KW-0269">Exonuclease</keyword>
<dbReference type="Proteomes" id="UP001642409">
    <property type="component" value="Unassembled WGS sequence"/>
</dbReference>
<accession>A0AA86RJI8</accession>
<dbReference type="AlphaFoldDB" id="A0AA86RJI8"/>
<reference evidence="3" key="1">
    <citation type="submission" date="2023-06" db="EMBL/GenBank/DDBJ databases">
        <authorList>
            <person name="Kurt Z."/>
        </authorList>
    </citation>
    <scope>NUCLEOTIDE SEQUENCE</scope>
</reference>
<keyword evidence="3" id="KW-0378">Hydrolase</keyword>
<feature type="domain" description="XPG N-terminal" evidence="2">
    <location>
        <begin position="1"/>
        <end position="95"/>
    </location>
</feature>
<protein>
    <submittedName>
        <fullName evidence="3">Exonuclease family protein</fullName>
    </submittedName>
    <submittedName>
        <fullName evidence="4">Exonuclease_family protein</fullName>
    </submittedName>
</protein>
<dbReference type="GO" id="GO:0004527">
    <property type="term" value="F:exonuclease activity"/>
    <property type="evidence" value="ECO:0007669"/>
    <property type="project" value="UniProtKB-KW"/>
</dbReference>
<dbReference type="InterPro" id="IPR006086">
    <property type="entry name" value="XPG-I_dom"/>
</dbReference>
<dbReference type="EMBL" id="CAXDID020000044">
    <property type="protein sequence ID" value="CAL6001517.1"/>
    <property type="molecule type" value="Genomic_DNA"/>
</dbReference>
<evidence type="ECO:0000313" key="4">
    <source>
        <dbReference type="EMBL" id="CAL6001517.1"/>
    </source>
</evidence>
<sequence>MGFHGLSHAIGKQITTKHFANRNVAVDGYNLLYSLKKSCADAMSTGNLDKIVKHYGHLLRSLIESSAFTYLVWDGQRLPAKSIVSVPRFESQQKALKDNFAQFQETNQNDANLLEQGFFVDTNEVKIMNQKLENMFQKKFKAFIAPFECDYQLAWMHQQKIVDFVISNDNDLVLFGIPLVRHFDGANGELITVQDLNIEGTVQDYVIQMILNGSDYYPYKCGLTYNAGKFNFNGDPGENGTIDKCVQALITALMVMRYQMILDLRTKKLEHWQPFLKEDLQFVQFLPKNVLGYVSKDIIALSQNTITIENKSISVRKDSIVQMLKMQVNANKIKLPGINQQINLNQLSIYEEYLMDCNTYIQKRWAYSNRFKAEELSEESD</sequence>
<dbReference type="InterPro" id="IPR006085">
    <property type="entry name" value="XPG_DNA_repair_N"/>
</dbReference>
<dbReference type="PRINTS" id="PR00853">
    <property type="entry name" value="XPGRADSUPER"/>
</dbReference>
<evidence type="ECO:0000313" key="3">
    <source>
        <dbReference type="EMBL" id="CAI9967910.1"/>
    </source>
</evidence>
<evidence type="ECO:0000259" key="2">
    <source>
        <dbReference type="SMART" id="SM00485"/>
    </source>
</evidence>
<dbReference type="SMART" id="SM00484">
    <property type="entry name" value="XPGI"/>
    <property type="match status" value="1"/>
</dbReference>
<dbReference type="EMBL" id="CATOUU010001031">
    <property type="protein sequence ID" value="CAI9967910.1"/>
    <property type="molecule type" value="Genomic_DNA"/>
</dbReference>
<dbReference type="GO" id="GO:0017108">
    <property type="term" value="F:5'-flap endonuclease activity"/>
    <property type="evidence" value="ECO:0007669"/>
    <property type="project" value="TreeGrafter"/>
</dbReference>
<gene>
    <name evidence="4" type="ORF">HINF_LOCUS17472</name>
    <name evidence="3" type="ORF">HINF_LOCUS55555</name>
</gene>
<name>A0AA86RJI8_9EUKA</name>
<dbReference type="Gene3D" id="3.40.50.1010">
    <property type="entry name" value="5'-nuclease"/>
    <property type="match status" value="1"/>
</dbReference>
<organism evidence="3">
    <name type="scientific">Hexamita inflata</name>
    <dbReference type="NCBI Taxonomy" id="28002"/>
    <lineage>
        <taxon>Eukaryota</taxon>
        <taxon>Metamonada</taxon>
        <taxon>Diplomonadida</taxon>
        <taxon>Hexamitidae</taxon>
        <taxon>Hexamitinae</taxon>
        <taxon>Hexamita</taxon>
    </lineage>
</organism>
<keyword evidence="5" id="KW-1185">Reference proteome</keyword>
<dbReference type="SMART" id="SM00485">
    <property type="entry name" value="XPGN"/>
    <property type="match status" value="1"/>
</dbReference>
<evidence type="ECO:0000313" key="5">
    <source>
        <dbReference type="Proteomes" id="UP001642409"/>
    </source>
</evidence>
<keyword evidence="3" id="KW-0540">Nuclease</keyword>
<comment type="caution">
    <text evidence="3">The sequence shown here is derived from an EMBL/GenBank/DDBJ whole genome shotgun (WGS) entry which is preliminary data.</text>
</comment>
<dbReference type="PANTHER" id="PTHR11081">
    <property type="entry name" value="FLAP ENDONUCLEASE FAMILY MEMBER"/>
    <property type="match status" value="1"/>
</dbReference>
<dbReference type="SUPFAM" id="SSF88723">
    <property type="entry name" value="PIN domain-like"/>
    <property type="match status" value="1"/>
</dbReference>
<dbReference type="Pfam" id="PF00867">
    <property type="entry name" value="XPG_I"/>
    <property type="match status" value="1"/>
</dbReference>